<dbReference type="AlphaFoldDB" id="A0A0A3XEV8"/>
<gene>
    <name evidence="1" type="ORF">MA20_47345</name>
</gene>
<evidence type="ECO:0000313" key="1">
    <source>
        <dbReference type="EMBL" id="KGT72937.1"/>
    </source>
</evidence>
<organism evidence="1 2">
    <name type="scientific">Bradyrhizobium japonicum</name>
    <dbReference type="NCBI Taxonomy" id="375"/>
    <lineage>
        <taxon>Bacteria</taxon>
        <taxon>Pseudomonadati</taxon>
        <taxon>Pseudomonadota</taxon>
        <taxon>Alphaproteobacteria</taxon>
        <taxon>Hyphomicrobiales</taxon>
        <taxon>Nitrobacteraceae</taxon>
        <taxon>Bradyrhizobium</taxon>
    </lineage>
</organism>
<dbReference type="eggNOG" id="COG3328">
    <property type="taxonomic scope" value="Bacteria"/>
</dbReference>
<comment type="caution">
    <text evidence="1">The sequence shown here is derived from an EMBL/GenBank/DDBJ whole genome shotgun (WGS) entry which is preliminary data.</text>
</comment>
<dbReference type="Proteomes" id="UP000030377">
    <property type="component" value="Unassembled WGS sequence"/>
</dbReference>
<feature type="non-terminal residue" evidence="1">
    <location>
        <position position="1"/>
    </location>
</feature>
<dbReference type="EMBL" id="JRPN01000090">
    <property type="protein sequence ID" value="KGT72937.1"/>
    <property type="molecule type" value="Genomic_DNA"/>
</dbReference>
<sequence>AASKTWRRLKGTNQLPNVSAGVSFENGIEVIQVPENHAA</sequence>
<evidence type="ECO:0000313" key="2">
    <source>
        <dbReference type="Proteomes" id="UP000030377"/>
    </source>
</evidence>
<proteinExistence type="predicted"/>
<protein>
    <submittedName>
        <fullName evidence="1">Transposase</fullName>
    </submittedName>
</protein>
<accession>A0A0A3XEV8</accession>
<reference evidence="1 2" key="1">
    <citation type="submission" date="2014-09" db="EMBL/GenBank/DDBJ databases">
        <title>Draft genome of Bradyrhizobium japonicum Is-34.</title>
        <authorList>
            <person name="Tsurumaru H."/>
            <person name="Yamakawa T."/>
            <person name="Hashimoto S."/>
            <person name="Okizaki K."/>
            <person name="Kanesaki Y."/>
            <person name="Yoshikawa H."/>
            <person name="Yajima S."/>
        </authorList>
    </citation>
    <scope>NUCLEOTIDE SEQUENCE [LARGE SCALE GENOMIC DNA]</scope>
    <source>
        <strain evidence="1 2">Is-34</strain>
    </source>
</reference>
<name>A0A0A3XEV8_BRAJP</name>